<dbReference type="PANTHER" id="PTHR30055:SF234">
    <property type="entry name" value="HTH-TYPE TRANSCRIPTIONAL REGULATOR BETI"/>
    <property type="match status" value="1"/>
</dbReference>
<dbReference type="InterPro" id="IPR001647">
    <property type="entry name" value="HTH_TetR"/>
</dbReference>
<dbReference type="GO" id="GO:0003700">
    <property type="term" value="F:DNA-binding transcription factor activity"/>
    <property type="evidence" value="ECO:0007669"/>
    <property type="project" value="TreeGrafter"/>
</dbReference>
<dbReference type="Proteomes" id="UP000266677">
    <property type="component" value="Unassembled WGS sequence"/>
</dbReference>
<sequence length="198" mass="22013">MIDPSPGARNLEEQVVRTKPSAQRRSELLDAAQSLVLRGGVDALTVDDVTSGAGVAKGTFYLHFANKNVLIDALRDRYVRRFVDLQDAAARSVDGIARVEQWMLVGITEYLADIRLHDLLFHYSSRPEEPTPDRAVEALRELIGEIGAEVPHPEATAVVLYHTMHGIADHIVHHPEDRSRMLEEAARTCRALLPIPVK</sequence>
<evidence type="ECO:0000256" key="3">
    <source>
        <dbReference type="ARBA" id="ARBA00023163"/>
    </source>
</evidence>
<protein>
    <submittedName>
        <fullName evidence="6">TetR/AcrR family transcriptional regulator</fullName>
    </submittedName>
</protein>
<dbReference type="PRINTS" id="PR00455">
    <property type="entry name" value="HTHTETR"/>
</dbReference>
<evidence type="ECO:0000259" key="5">
    <source>
        <dbReference type="PROSITE" id="PS50977"/>
    </source>
</evidence>
<evidence type="ECO:0000256" key="2">
    <source>
        <dbReference type="ARBA" id="ARBA00023125"/>
    </source>
</evidence>
<keyword evidence="3" id="KW-0804">Transcription</keyword>
<evidence type="ECO:0000313" key="7">
    <source>
        <dbReference type="Proteomes" id="UP000266677"/>
    </source>
</evidence>
<dbReference type="InterPro" id="IPR023772">
    <property type="entry name" value="DNA-bd_HTH_TetR-type_CS"/>
</dbReference>
<evidence type="ECO:0000256" key="1">
    <source>
        <dbReference type="ARBA" id="ARBA00023015"/>
    </source>
</evidence>
<feature type="domain" description="HTH tetR-type" evidence="5">
    <location>
        <begin position="22"/>
        <end position="82"/>
    </location>
</feature>
<name>A0A3A4JV00_9NOCA</name>
<dbReference type="SUPFAM" id="SSF46689">
    <property type="entry name" value="Homeodomain-like"/>
    <property type="match status" value="1"/>
</dbReference>
<dbReference type="PROSITE" id="PS01081">
    <property type="entry name" value="HTH_TETR_1"/>
    <property type="match status" value="1"/>
</dbReference>
<evidence type="ECO:0000256" key="4">
    <source>
        <dbReference type="PROSITE-ProRule" id="PRU00335"/>
    </source>
</evidence>
<dbReference type="AlphaFoldDB" id="A0A3A4JV00"/>
<dbReference type="GO" id="GO:0000976">
    <property type="term" value="F:transcription cis-regulatory region binding"/>
    <property type="evidence" value="ECO:0007669"/>
    <property type="project" value="TreeGrafter"/>
</dbReference>
<accession>A0A3A4JV00</accession>
<organism evidence="6 7">
    <name type="scientific">Nocardia panacis</name>
    <dbReference type="NCBI Taxonomy" id="2340916"/>
    <lineage>
        <taxon>Bacteria</taxon>
        <taxon>Bacillati</taxon>
        <taxon>Actinomycetota</taxon>
        <taxon>Actinomycetes</taxon>
        <taxon>Mycobacteriales</taxon>
        <taxon>Nocardiaceae</taxon>
        <taxon>Nocardia</taxon>
    </lineage>
</organism>
<dbReference type="EMBL" id="QZFU01000041">
    <property type="protein sequence ID" value="RJO70075.1"/>
    <property type="molecule type" value="Genomic_DNA"/>
</dbReference>
<gene>
    <name evidence="6" type="ORF">D5S18_29930</name>
</gene>
<reference evidence="6 7" key="1">
    <citation type="submission" date="2018-09" db="EMBL/GenBank/DDBJ databases">
        <title>YIM PH21274 draft genome.</title>
        <authorList>
            <person name="Miao C."/>
        </authorList>
    </citation>
    <scope>NUCLEOTIDE SEQUENCE [LARGE SCALE GENOMIC DNA]</scope>
    <source>
        <strain evidence="6 7">YIM PH 21724</strain>
    </source>
</reference>
<dbReference type="Gene3D" id="1.10.357.10">
    <property type="entry name" value="Tetracycline Repressor, domain 2"/>
    <property type="match status" value="1"/>
</dbReference>
<feature type="DNA-binding region" description="H-T-H motif" evidence="4">
    <location>
        <begin position="45"/>
        <end position="64"/>
    </location>
</feature>
<keyword evidence="2 4" id="KW-0238">DNA-binding</keyword>
<keyword evidence="7" id="KW-1185">Reference proteome</keyword>
<proteinExistence type="predicted"/>
<dbReference type="PROSITE" id="PS50977">
    <property type="entry name" value="HTH_TETR_2"/>
    <property type="match status" value="1"/>
</dbReference>
<dbReference type="PANTHER" id="PTHR30055">
    <property type="entry name" value="HTH-TYPE TRANSCRIPTIONAL REGULATOR RUTR"/>
    <property type="match status" value="1"/>
</dbReference>
<comment type="caution">
    <text evidence="6">The sequence shown here is derived from an EMBL/GenBank/DDBJ whole genome shotgun (WGS) entry which is preliminary data.</text>
</comment>
<evidence type="ECO:0000313" key="6">
    <source>
        <dbReference type="EMBL" id="RJO70075.1"/>
    </source>
</evidence>
<dbReference type="Pfam" id="PF00440">
    <property type="entry name" value="TetR_N"/>
    <property type="match status" value="1"/>
</dbReference>
<keyword evidence="1" id="KW-0805">Transcription regulation</keyword>
<dbReference type="InterPro" id="IPR009057">
    <property type="entry name" value="Homeodomain-like_sf"/>
</dbReference>
<dbReference type="InterPro" id="IPR050109">
    <property type="entry name" value="HTH-type_TetR-like_transc_reg"/>
</dbReference>